<keyword evidence="7" id="KW-0436">Ligase</keyword>
<feature type="transmembrane region" description="Helical" evidence="5">
    <location>
        <begin position="136"/>
        <end position="156"/>
    </location>
</feature>
<sequence>MSTHYKAFIVVFVLSVIGFVFFRKPYAAAIGAKRFDNWRNLWLAITACLFLIPSFWPYVIISALVVLFMSRPDPLKSALFMLLLFVSPNIGDAIPGFAGINKFIMVTPQAVFTFVLLIPAMIAAPKMKKLTPVGSAADVCFLLFLALQLILCLRGPTVTHIIRTMIEQFLVIAPFYFVFSRAPKSLSDIRIISAAYTMPILILSVLSILELIRTWHFYTSVGYNWFGAMPFTYTMRDGFLRASASVIDPIVWGFIAMTGIGVGLAFFTENFSKFYKSLGFGLLTIGLLMSLSRGPWMGAVAMILAFVAISPKAMTRAVQLGAASVLGGLIAMVTPFGQKILNLLPFVGTTAGDTISYRQQLLKAAREVMAENPFFGSSNYLDHPKLEALRQGQGIIDIVNSYLEVGLKSGFVGIALFVGVFLFALMSLRGAMKSAITYNPTLALYCRAYFATIVGIMITIFTTSSVYHTPIVYWSILGLAIALARIERHCRLHQGSPNINAQPLAPEAEATPEFNWK</sequence>
<feature type="transmembrane region" description="Helical" evidence="5">
    <location>
        <begin position="7"/>
        <end position="22"/>
    </location>
</feature>
<dbReference type="RefSeq" id="WP_369312431.1">
    <property type="nucleotide sequence ID" value="NZ_JBEHZE010000001.1"/>
</dbReference>
<feature type="transmembrane region" description="Helical" evidence="5">
    <location>
        <begin position="320"/>
        <end position="337"/>
    </location>
</feature>
<feature type="transmembrane region" description="Helical" evidence="5">
    <location>
        <begin position="79"/>
        <end position="97"/>
    </location>
</feature>
<feature type="transmembrane region" description="Helical" evidence="5">
    <location>
        <begin position="42"/>
        <end position="67"/>
    </location>
</feature>
<evidence type="ECO:0000313" key="8">
    <source>
        <dbReference type="Proteomes" id="UP001560685"/>
    </source>
</evidence>
<feature type="transmembrane region" description="Helical" evidence="5">
    <location>
        <begin position="103"/>
        <end position="124"/>
    </location>
</feature>
<feature type="transmembrane region" description="Helical" evidence="5">
    <location>
        <begin position="442"/>
        <end position="461"/>
    </location>
</feature>
<feature type="transmembrane region" description="Helical" evidence="5">
    <location>
        <begin position="162"/>
        <end position="179"/>
    </location>
</feature>
<proteinExistence type="predicted"/>
<evidence type="ECO:0000256" key="2">
    <source>
        <dbReference type="ARBA" id="ARBA00022692"/>
    </source>
</evidence>
<dbReference type="Pfam" id="PF04932">
    <property type="entry name" value="Wzy_C"/>
    <property type="match status" value="1"/>
</dbReference>
<organism evidence="7 8">
    <name type="scientific">Hyphococcus lacteus</name>
    <dbReference type="NCBI Taxonomy" id="3143536"/>
    <lineage>
        <taxon>Bacteria</taxon>
        <taxon>Pseudomonadati</taxon>
        <taxon>Pseudomonadota</taxon>
        <taxon>Alphaproteobacteria</taxon>
        <taxon>Parvularculales</taxon>
        <taxon>Parvularculaceae</taxon>
        <taxon>Hyphococcus</taxon>
    </lineage>
</organism>
<feature type="transmembrane region" description="Helical" evidence="5">
    <location>
        <begin position="410"/>
        <end position="430"/>
    </location>
</feature>
<dbReference type="PANTHER" id="PTHR37422:SF13">
    <property type="entry name" value="LIPOPOLYSACCHARIDE BIOSYNTHESIS PROTEIN PA4999-RELATED"/>
    <property type="match status" value="1"/>
</dbReference>
<evidence type="ECO:0000259" key="6">
    <source>
        <dbReference type="Pfam" id="PF04932"/>
    </source>
</evidence>
<feature type="transmembrane region" description="Helical" evidence="5">
    <location>
        <begin position="280"/>
        <end position="308"/>
    </location>
</feature>
<dbReference type="Proteomes" id="UP001560685">
    <property type="component" value="Unassembled WGS sequence"/>
</dbReference>
<feature type="transmembrane region" description="Helical" evidence="5">
    <location>
        <begin position="191"/>
        <end position="209"/>
    </location>
</feature>
<name>A0ABV3Z597_9PROT</name>
<dbReference type="PANTHER" id="PTHR37422">
    <property type="entry name" value="TEICHURONIC ACID BIOSYNTHESIS PROTEIN TUAE"/>
    <property type="match status" value="1"/>
</dbReference>
<gene>
    <name evidence="7" type="ORF">ABFZ84_03005</name>
</gene>
<reference evidence="7 8" key="1">
    <citation type="submission" date="2024-05" db="EMBL/GenBank/DDBJ databases">
        <title>Three bacterial strains, DH-69, EH-24, and ECK-19 isolated from coastal sediments.</title>
        <authorList>
            <person name="Ye Y.-Q."/>
            <person name="Du Z.-J."/>
        </authorList>
    </citation>
    <scope>NUCLEOTIDE SEQUENCE [LARGE SCALE GENOMIC DNA]</scope>
    <source>
        <strain evidence="7 8">ECK-19</strain>
    </source>
</reference>
<evidence type="ECO:0000256" key="5">
    <source>
        <dbReference type="SAM" id="Phobius"/>
    </source>
</evidence>
<dbReference type="InterPro" id="IPR051533">
    <property type="entry name" value="WaaL-like"/>
</dbReference>
<evidence type="ECO:0000256" key="4">
    <source>
        <dbReference type="ARBA" id="ARBA00023136"/>
    </source>
</evidence>
<evidence type="ECO:0000256" key="1">
    <source>
        <dbReference type="ARBA" id="ARBA00004141"/>
    </source>
</evidence>
<dbReference type="InterPro" id="IPR007016">
    <property type="entry name" value="O-antigen_ligase-rel_domated"/>
</dbReference>
<feature type="transmembrane region" description="Helical" evidence="5">
    <location>
        <begin position="246"/>
        <end position="268"/>
    </location>
</feature>
<feature type="domain" description="O-antigen ligase-related" evidence="6">
    <location>
        <begin position="279"/>
        <end position="418"/>
    </location>
</feature>
<accession>A0ABV3Z597</accession>
<keyword evidence="4 5" id="KW-0472">Membrane</keyword>
<evidence type="ECO:0000313" key="7">
    <source>
        <dbReference type="EMBL" id="MEX6632507.1"/>
    </source>
</evidence>
<dbReference type="GO" id="GO:0016874">
    <property type="term" value="F:ligase activity"/>
    <property type="evidence" value="ECO:0007669"/>
    <property type="project" value="UniProtKB-KW"/>
</dbReference>
<keyword evidence="8" id="KW-1185">Reference proteome</keyword>
<comment type="subcellular location">
    <subcellularLocation>
        <location evidence="1">Membrane</location>
        <topology evidence="1">Multi-pass membrane protein</topology>
    </subcellularLocation>
</comment>
<keyword evidence="3 5" id="KW-1133">Transmembrane helix</keyword>
<protein>
    <submittedName>
        <fullName evidence="7">O-antigen ligase family protein</fullName>
    </submittedName>
</protein>
<dbReference type="EMBL" id="JBEHZE010000001">
    <property type="protein sequence ID" value="MEX6632507.1"/>
    <property type="molecule type" value="Genomic_DNA"/>
</dbReference>
<evidence type="ECO:0000256" key="3">
    <source>
        <dbReference type="ARBA" id="ARBA00022989"/>
    </source>
</evidence>
<keyword evidence="2 5" id="KW-0812">Transmembrane</keyword>
<feature type="transmembrane region" description="Helical" evidence="5">
    <location>
        <begin position="467"/>
        <end position="486"/>
    </location>
</feature>
<comment type="caution">
    <text evidence="7">The sequence shown here is derived from an EMBL/GenBank/DDBJ whole genome shotgun (WGS) entry which is preliminary data.</text>
</comment>